<keyword evidence="3 9" id="KW-1003">Cell membrane</keyword>
<keyword evidence="8 9" id="KW-0472">Membrane</keyword>
<dbReference type="HAMAP" id="MF_00236">
    <property type="entry name" value="TatA_E"/>
    <property type="match status" value="1"/>
</dbReference>
<gene>
    <name evidence="9" type="primary">tatA</name>
    <name evidence="10" type="ORF">Clopa_4247</name>
</gene>
<dbReference type="AlphaFoldDB" id="R4KH79"/>
<evidence type="ECO:0000256" key="8">
    <source>
        <dbReference type="ARBA" id="ARBA00023136"/>
    </source>
</evidence>
<name>R4KH79_CLOPA</name>
<dbReference type="Pfam" id="PF02416">
    <property type="entry name" value="TatA_B_E"/>
    <property type="match status" value="1"/>
</dbReference>
<dbReference type="PANTHER" id="PTHR42982:SF1">
    <property type="entry name" value="SEC-INDEPENDENT PROTEIN TRANSLOCASE PROTEIN TATA"/>
    <property type="match status" value="1"/>
</dbReference>
<dbReference type="Gene3D" id="1.20.5.3310">
    <property type="match status" value="1"/>
</dbReference>
<keyword evidence="6 9" id="KW-1133">Transmembrane helix</keyword>
<organism evidence="10 11">
    <name type="scientific">Clostridium pasteurianum BC1</name>
    <dbReference type="NCBI Taxonomy" id="86416"/>
    <lineage>
        <taxon>Bacteria</taxon>
        <taxon>Bacillati</taxon>
        <taxon>Bacillota</taxon>
        <taxon>Clostridia</taxon>
        <taxon>Eubacteriales</taxon>
        <taxon>Clostridiaceae</taxon>
        <taxon>Clostridium</taxon>
    </lineage>
</organism>
<keyword evidence="7 9" id="KW-0811">Translocation</keyword>
<protein>
    <recommendedName>
        <fullName evidence="9">Sec-independent protein translocase protein TatA</fullName>
    </recommendedName>
</protein>
<dbReference type="GO" id="GO:0033281">
    <property type="term" value="C:TAT protein transport complex"/>
    <property type="evidence" value="ECO:0007669"/>
    <property type="project" value="UniProtKB-UniRule"/>
</dbReference>
<evidence type="ECO:0000256" key="7">
    <source>
        <dbReference type="ARBA" id="ARBA00023010"/>
    </source>
</evidence>
<dbReference type="InterPro" id="IPR003369">
    <property type="entry name" value="TatA/B/E"/>
</dbReference>
<dbReference type="PATRIC" id="fig|86416.3.peg.4254"/>
<evidence type="ECO:0000256" key="2">
    <source>
        <dbReference type="ARBA" id="ARBA00022448"/>
    </source>
</evidence>
<keyword evidence="4 9" id="KW-0812">Transmembrane</keyword>
<evidence type="ECO:0000256" key="5">
    <source>
        <dbReference type="ARBA" id="ARBA00022927"/>
    </source>
</evidence>
<dbReference type="eggNOG" id="ENOG50314C4">
    <property type="taxonomic scope" value="Bacteria"/>
</dbReference>
<proteinExistence type="inferred from homology"/>
<dbReference type="InterPro" id="IPR006312">
    <property type="entry name" value="TatA/E"/>
</dbReference>
<dbReference type="HOGENOM" id="CLU_086034_6_0_9"/>
<comment type="subunit">
    <text evidence="9">Forms a complex with TatC.</text>
</comment>
<evidence type="ECO:0000256" key="4">
    <source>
        <dbReference type="ARBA" id="ARBA00022692"/>
    </source>
</evidence>
<dbReference type="RefSeq" id="WP_015617244.1">
    <property type="nucleotide sequence ID" value="NC_021182.1"/>
</dbReference>
<evidence type="ECO:0000256" key="3">
    <source>
        <dbReference type="ARBA" id="ARBA00022475"/>
    </source>
</evidence>
<dbReference type="GO" id="GO:0008320">
    <property type="term" value="F:protein transmembrane transporter activity"/>
    <property type="evidence" value="ECO:0007669"/>
    <property type="project" value="UniProtKB-UniRule"/>
</dbReference>
<evidence type="ECO:0000256" key="1">
    <source>
        <dbReference type="ARBA" id="ARBA00004162"/>
    </source>
</evidence>
<comment type="similarity">
    <text evidence="9">Belongs to the TatA/E family.</text>
</comment>
<dbReference type="GO" id="GO:0043953">
    <property type="term" value="P:protein transport by the Tat complex"/>
    <property type="evidence" value="ECO:0007669"/>
    <property type="project" value="UniProtKB-UniRule"/>
</dbReference>
<evidence type="ECO:0000256" key="9">
    <source>
        <dbReference type="HAMAP-Rule" id="MF_00236"/>
    </source>
</evidence>
<dbReference type="PANTHER" id="PTHR42982">
    <property type="entry name" value="SEC-INDEPENDENT PROTEIN TRANSLOCASE PROTEIN TATA"/>
    <property type="match status" value="1"/>
</dbReference>
<keyword evidence="5 9" id="KW-0653">Protein transport</keyword>
<dbReference type="Proteomes" id="UP000013523">
    <property type="component" value="Chromosome"/>
</dbReference>
<dbReference type="OrthoDB" id="9951346at2"/>
<evidence type="ECO:0000313" key="10">
    <source>
        <dbReference type="EMBL" id="AGK98970.1"/>
    </source>
</evidence>
<dbReference type="STRING" id="86416.Clopa_4247"/>
<evidence type="ECO:0000313" key="11">
    <source>
        <dbReference type="Proteomes" id="UP000013523"/>
    </source>
</evidence>
<keyword evidence="2 9" id="KW-0813">Transport</keyword>
<reference evidence="10 11" key="1">
    <citation type="submission" date="2012-01" db="EMBL/GenBank/DDBJ databases">
        <title>Complete sequence of chromosome of Clostridium pasteurianum BC1.</title>
        <authorList>
            <consortium name="US DOE Joint Genome Institute"/>
            <person name="Lucas S."/>
            <person name="Han J."/>
            <person name="Lapidus A."/>
            <person name="Cheng J.-F."/>
            <person name="Goodwin L."/>
            <person name="Pitluck S."/>
            <person name="Peters L."/>
            <person name="Mikhailova N."/>
            <person name="Teshima H."/>
            <person name="Detter J.C."/>
            <person name="Han C."/>
            <person name="Tapia R."/>
            <person name="Land M."/>
            <person name="Hauser L."/>
            <person name="Kyrpides N."/>
            <person name="Ivanova N."/>
            <person name="Pagani I."/>
            <person name="Dunn J."/>
            <person name="Taghavi S."/>
            <person name="Francis A."/>
            <person name="van der Lelie D."/>
            <person name="Woyke T."/>
        </authorList>
    </citation>
    <scope>NUCLEOTIDE SEQUENCE [LARGE SCALE GENOMIC DNA]</scope>
    <source>
        <strain evidence="10 11">BC1</strain>
    </source>
</reference>
<sequence length="61" mass="6771">MRLGRTEILLLLFLALIFFGGGKLGNVGKSLGKSIKEFKEEIKDDSKETVKKAESDDKEKA</sequence>
<dbReference type="KEGG" id="cpas:Clopa_4247"/>
<comment type="subcellular location">
    <subcellularLocation>
        <location evidence="1 9">Cell membrane</location>
        <topology evidence="1 9">Single-pass membrane protein</topology>
    </subcellularLocation>
</comment>
<dbReference type="EMBL" id="CP003261">
    <property type="protein sequence ID" value="AGK98970.1"/>
    <property type="molecule type" value="Genomic_DNA"/>
</dbReference>
<keyword evidence="11" id="KW-1185">Reference proteome</keyword>
<accession>R4KH79</accession>
<comment type="function">
    <text evidence="9">Part of the twin-arginine translocation (Tat) system that transports large folded proteins containing a characteristic twin-arginine motif in their signal peptide across membranes. TatA could form the protein-conducting channel of the Tat system.</text>
</comment>
<evidence type="ECO:0000256" key="6">
    <source>
        <dbReference type="ARBA" id="ARBA00022989"/>
    </source>
</evidence>